<reference evidence="3" key="1">
    <citation type="journal article" date="2007" name="PLoS Genet.">
        <title>Being pathogenic, plastic, and sexual while living with a nearly minimal bacterial genome.</title>
        <authorList>
            <person name="Sirand-Pugnet P."/>
            <person name="Lartigue C."/>
            <person name="Marenda M."/>
            <person name="Jacob D."/>
            <person name="Barre A."/>
            <person name="Barbe V."/>
            <person name="Schenowitz C."/>
            <person name="Mangenot S."/>
            <person name="Couloux A."/>
            <person name="Segurens B."/>
            <person name="de Daruvar A."/>
            <person name="Blanchard A."/>
            <person name="Citti C."/>
        </authorList>
    </citation>
    <scope>NUCLEOTIDE SEQUENCE [LARGE SCALE GENOMIC DNA]</scope>
    <source>
        <strain evidence="3">PG2</strain>
    </source>
</reference>
<feature type="transmembrane region" description="Helical" evidence="1">
    <location>
        <begin position="40"/>
        <end position="61"/>
    </location>
</feature>
<feature type="transmembrane region" description="Helical" evidence="1">
    <location>
        <begin position="90"/>
        <end position="114"/>
    </location>
</feature>
<evidence type="ECO:0000256" key="1">
    <source>
        <dbReference type="SAM" id="Phobius"/>
    </source>
</evidence>
<dbReference type="RefSeq" id="WP_011949360.1">
    <property type="nucleotide sequence ID" value="NC_009497.1"/>
</dbReference>
<feature type="transmembrane region" description="Helical" evidence="1">
    <location>
        <begin position="135"/>
        <end position="155"/>
    </location>
</feature>
<keyword evidence="1" id="KW-1133">Transmembrane helix</keyword>
<feature type="transmembrane region" description="Helical" evidence="1">
    <location>
        <begin position="12"/>
        <end position="33"/>
    </location>
</feature>
<dbReference type="AlphaFoldDB" id="A5IXX0"/>
<keyword evidence="1" id="KW-0472">Membrane</keyword>
<keyword evidence="3" id="KW-1185">Reference proteome</keyword>
<keyword evidence="1" id="KW-0812">Transmembrane</keyword>
<dbReference type="Proteomes" id="UP000007065">
    <property type="component" value="Chromosome"/>
</dbReference>
<organism evidence="2 3">
    <name type="scientific">Mycoplasmopsis agalactiae (strain NCTC 10123 / CIP 59.7 / PG2)</name>
    <name type="common">Mycoplasma agalactiae</name>
    <dbReference type="NCBI Taxonomy" id="347257"/>
    <lineage>
        <taxon>Bacteria</taxon>
        <taxon>Bacillati</taxon>
        <taxon>Mycoplasmatota</taxon>
        <taxon>Mycoplasmoidales</taxon>
        <taxon>Metamycoplasmataceae</taxon>
        <taxon>Mycoplasmopsis</taxon>
    </lineage>
</organism>
<dbReference type="GeneID" id="93357938"/>
<gene>
    <name evidence="2" type="ordered locus">MAG1810</name>
</gene>
<dbReference type="STRING" id="347257.MAG1810"/>
<name>A5IXX0_MYCAP</name>
<proteinExistence type="predicted"/>
<evidence type="ECO:0000313" key="3">
    <source>
        <dbReference type="Proteomes" id="UP000007065"/>
    </source>
</evidence>
<dbReference type="EMBL" id="CU179680">
    <property type="protein sequence ID" value="CAL58879.1"/>
    <property type="molecule type" value="Genomic_DNA"/>
</dbReference>
<protein>
    <submittedName>
        <fullName evidence="2">Uncharacterized protein</fullName>
    </submittedName>
</protein>
<accession>A5IXX0</accession>
<dbReference type="HOGENOM" id="CLU_578489_0_0_14"/>
<evidence type="ECO:0000313" key="2">
    <source>
        <dbReference type="EMBL" id="CAL58879.1"/>
    </source>
</evidence>
<sequence length="472" mass="52968">MKIIESFEKIAFNSWSILIPIILVIFIVVLAILSGLKRGIYGGLIILLFGLTGWIVGLFAAKPVVDIIVQNTKITLPGNKQVDAEILRKMFYGIVMFGIQALFLIVAEIISLILRKVIRKPLKNVRENKVSTVGSRSLGAILSTAGIVPCAILAANVTGFMTANNKVIEANNKMLSVISFKKAEGISRYTPGLIASAKIGNDLLTSNNESNNNESVINAFEWYLQQFVRPENYILVSSDAQGNAKPILSANVLKNIHDKNEQQKVINGLIPFILGDNAKKKNAISLYFNFNTSSKSDALKYDSSSRKTEILTDTSENAQSKLGNIDKINNIFKLYTATPESFKIVEYLSKLGLNDSQASQGFNEIYDLVNQTEPVWDILNAAQLKFNMHPDYKIKVYGKEYVSRMKDILFDLFEKNTYDKAKGTSKFIYNRDELNEEKMKEWVTIQTIHQKIYWIVSSVIDNMFIIPEDTSN</sequence>
<dbReference type="KEGG" id="maa:MAG1810"/>